<dbReference type="PROSITE" id="PS50935">
    <property type="entry name" value="SSB"/>
    <property type="match status" value="1"/>
</dbReference>
<dbReference type="Pfam" id="PF00436">
    <property type="entry name" value="SSB"/>
    <property type="match status" value="1"/>
</dbReference>
<evidence type="ECO:0000256" key="3">
    <source>
        <dbReference type="SAM" id="MobiDB-lite"/>
    </source>
</evidence>
<evidence type="ECO:0000256" key="2">
    <source>
        <dbReference type="PROSITE-ProRule" id="PRU00252"/>
    </source>
</evidence>
<dbReference type="OrthoDB" id="21463at2759"/>
<organism evidence="4 5">
    <name type="scientific">Ambispora leptoticha</name>
    <dbReference type="NCBI Taxonomy" id="144679"/>
    <lineage>
        <taxon>Eukaryota</taxon>
        <taxon>Fungi</taxon>
        <taxon>Fungi incertae sedis</taxon>
        <taxon>Mucoromycota</taxon>
        <taxon>Glomeromycotina</taxon>
        <taxon>Glomeromycetes</taxon>
        <taxon>Archaeosporales</taxon>
        <taxon>Ambisporaceae</taxon>
        <taxon>Ambispora</taxon>
    </lineage>
</organism>
<evidence type="ECO:0000256" key="1">
    <source>
        <dbReference type="ARBA" id="ARBA00023125"/>
    </source>
</evidence>
<evidence type="ECO:0000313" key="4">
    <source>
        <dbReference type="EMBL" id="CAG8726907.1"/>
    </source>
</evidence>
<feature type="non-terminal residue" evidence="4">
    <location>
        <position position="1"/>
    </location>
</feature>
<keyword evidence="5" id="KW-1185">Reference proteome</keyword>
<feature type="region of interest" description="Disordered" evidence="3">
    <location>
        <begin position="1"/>
        <end position="37"/>
    </location>
</feature>
<proteinExistence type="predicted"/>
<dbReference type="AlphaFoldDB" id="A0A9N9IAH5"/>
<gene>
    <name evidence="4" type="ORF">ALEPTO_LOCUS12475</name>
</gene>
<keyword evidence="1 2" id="KW-0238">DNA-binding</keyword>
<comment type="caution">
    <text evidence="4">The sequence shown here is derived from an EMBL/GenBank/DDBJ whole genome shotgun (WGS) entry which is preliminary data.</text>
</comment>
<reference evidence="4" key="1">
    <citation type="submission" date="2021-06" db="EMBL/GenBank/DDBJ databases">
        <authorList>
            <person name="Kallberg Y."/>
            <person name="Tangrot J."/>
            <person name="Rosling A."/>
        </authorList>
    </citation>
    <scope>NUCLEOTIDE SEQUENCE</scope>
    <source>
        <strain evidence="4">FL130A</strain>
    </source>
</reference>
<feature type="compositionally biased region" description="Basic and acidic residues" evidence="3">
    <location>
        <begin position="20"/>
        <end position="37"/>
    </location>
</feature>
<dbReference type="InterPro" id="IPR000424">
    <property type="entry name" value="Primosome_PriB/ssb"/>
</dbReference>
<dbReference type="Proteomes" id="UP000789508">
    <property type="component" value="Unassembled WGS sequence"/>
</dbReference>
<accession>A0A9N9IAH5</accession>
<protein>
    <submittedName>
        <fullName evidence="4">1944_t:CDS:1</fullName>
    </submittedName>
</protein>
<dbReference type="InterPro" id="IPR012340">
    <property type="entry name" value="NA-bd_OB-fold"/>
</dbReference>
<name>A0A9N9IAH5_9GLOM</name>
<dbReference type="Gene3D" id="2.40.50.140">
    <property type="entry name" value="Nucleic acid-binding proteins"/>
    <property type="match status" value="1"/>
</dbReference>
<sequence length="203" mass="23523">EQHENKIDDADSVSQEMMSEADKAQSKPEATEENSREPWIRFSVMGEVAERIKREVIQEEVIEIRGYLRNEHLRIKREGEAGEKYIEKKVGRQIIIKVVEFSKLDLDFEKIDQDSSNQVRLLGKIITDLQDPEKKRNPEILSFKLAVPREGVKSPLFFCRINEKELISEVNKKLKGGDIILLEGFLQTQKIEEERGGDKKEIS</sequence>
<evidence type="ECO:0000313" key="5">
    <source>
        <dbReference type="Proteomes" id="UP000789508"/>
    </source>
</evidence>
<dbReference type="GO" id="GO:0003697">
    <property type="term" value="F:single-stranded DNA binding"/>
    <property type="evidence" value="ECO:0007669"/>
    <property type="project" value="InterPro"/>
</dbReference>
<dbReference type="EMBL" id="CAJVPS010028655">
    <property type="protein sequence ID" value="CAG8726907.1"/>
    <property type="molecule type" value="Genomic_DNA"/>
</dbReference>